<sequence length="319" mass="33747">MPLTASQSGLGVVKGLFTDDYRGTSNSTSRSSQHPPHSPQSQTRPFQHQQQQQQHNRQFLPSSTSPSSKHTKVTTATTTTNRGQRGRTHSNTTSVIDPSALQYASKFSNSNNNVTVSTTIAGHANVSGSTNSTMALPQGALPQGALQQLHSHHHSSTNTYAPSNSSTTTTFYSGVKLAPPVLSASVEQLGRRASDQKIWYTIQVCPCDLTIITPAVQASASSSTNGAATGVSGACSGGTGVTSIPRKPYKIYRRYEDVADFADQLEEEFTGKVVVPSTLICLQQDTKDSNTAAPITTSTSGVVSSGGYCINVYIIGFGE</sequence>
<gene>
    <name evidence="2" type="ORF">BGZ95_008912</name>
</gene>
<evidence type="ECO:0000313" key="2">
    <source>
        <dbReference type="EMBL" id="KAG0275340.1"/>
    </source>
</evidence>
<dbReference type="EMBL" id="JAAAIL010000491">
    <property type="protein sequence ID" value="KAG0275340.1"/>
    <property type="molecule type" value="Genomic_DNA"/>
</dbReference>
<feature type="compositionally biased region" description="Low complexity" evidence="1">
    <location>
        <begin position="27"/>
        <end position="80"/>
    </location>
</feature>
<evidence type="ECO:0000256" key="1">
    <source>
        <dbReference type="SAM" id="MobiDB-lite"/>
    </source>
</evidence>
<dbReference type="AlphaFoldDB" id="A0AAD4DDJ6"/>
<keyword evidence="3" id="KW-1185">Reference proteome</keyword>
<organism evidence="2 3">
    <name type="scientific">Linnemannia exigua</name>
    <dbReference type="NCBI Taxonomy" id="604196"/>
    <lineage>
        <taxon>Eukaryota</taxon>
        <taxon>Fungi</taxon>
        <taxon>Fungi incertae sedis</taxon>
        <taxon>Mucoromycota</taxon>
        <taxon>Mortierellomycotina</taxon>
        <taxon>Mortierellomycetes</taxon>
        <taxon>Mortierellales</taxon>
        <taxon>Mortierellaceae</taxon>
        <taxon>Linnemannia</taxon>
    </lineage>
</organism>
<accession>A0AAD4DDJ6</accession>
<feature type="region of interest" description="Disordered" evidence="1">
    <location>
        <begin position="1"/>
        <end position="93"/>
    </location>
</feature>
<comment type="caution">
    <text evidence="2">The sequence shown here is derived from an EMBL/GenBank/DDBJ whole genome shotgun (WGS) entry which is preliminary data.</text>
</comment>
<name>A0AAD4DDJ6_9FUNG</name>
<evidence type="ECO:0000313" key="3">
    <source>
        <dbReference type="Proteomes" id="UP001194580"/>
    </source>
</evidence>
<protein>
    <submittedName>
        <fullName evidence="2">Uncharacterized protein</fullName>
    </submittedName>
</protein>
<reference evidence="2" key="1">
    <citation type="journal article" date="2020" name="Fungal Divers.">
        <title>Resolving the Mortierellaceae phylogeny through synthesis of multi-gene phylogenetics and phylogenomics.</title>
        <authorList>
            <person name="Vandepol N."/>
            <person name="Liber J."/>
            <person name="Desiro A."/>
            <person name="Na H."/>
            <person name="Kennedy M."/>
            <person name="Barry K."/>
            <person name="Grigoriev I.V."/>
            <person name="Miller A.N."/>
            <person name="O'Donnell K."/>
            <person name="Stajich J.E."/>
            <person name="Bonito G."/>
        </authorList>
    </citation>
    <scope>NUCLEOTIDE SEQUENCE</scope>
    <source>
        <strain evidence="2">NRRL 28262</strain>
    </source>
</reference>
<dbReference type="Proteomes" id="UP001194580">
    <property type="component" value="Unassembled WGS sequence"/>
</dbReference>
<proteinExistence type="predicted"/>